<protein>
    <recommendedName>
        <fullName evidence="5">Glycosyl hydrolase family 95 N-terminal domain-containing protein</fullName>
    </recommendedName>
</protein>
<evidence type="ECO:0000313" key="4">
    <source>
        <dbReference type="Proteomes" id="UP000186058"/>
    </source>
</evidence>
<accession>A0ABX3ETC8</accession>
<sequence>MRRLLRLACYAFAEMKGGEPMHETTSIGNSEDSILSLPLEKALAQEHAARHDLTFEGPAADFFEGALLGNGGLGVVLTTRPDAVMLHFGHNNVWDIRIAEQHAEEITTFKEVYKRFEALPAELPQLMDHPWYREYCEMAGDNYSKSYPRPMPCGSLLLRYDRRTAEVLGHTLHIGDGRCTVEFLVQGERAVLEVFVDAVQDRLWMSVCNSANGEALSLFHEARLIPDPNTPSGFPPAVIDVDPTAGVLSFTQVLPCVEAPEVPYSGHDQDKAFRLAVSITGAVPSAGGEGDRLSIADTGSGFSACAELWEGRRTVIQQAAVQMHPPELSGYNDAWQRTNEKWLEYWECSSVSLEDEYLERVWYRNLYFLNCSVREGVTCPGLFANWSYGSIGSEWHGDYHMNYNTQQPFWAAFSSNHLDKHLPYADMVDHVLPVSQQWARDYYGLRGAYFPHSAYPVEMTMMPYPVPHWGWEVCETPWTVQSLWWHYLYSMDEAFLRSRAFQPIREAVRFMADYMQRPEARGPRWNDDCYHIFPTVVPELYEIAPGFARNSDCLIDLALTKFIFHAFIRACAVLGQEEAEDGLLAEVQEILNHFPEYPTAESNEGQVFVSVAGENPEVVYNVPVPLATVFPGEEHGLHSSPEEYLTAVETYRNHRNEGGNELVFQALAGARLGILDLERFKRQIAYCLLPNGTCTDRVLMSGGRYPDTADFDFMSRMGVWFENFSLPAVINECLLQSYNGVLRFFPNWPEHQRAEFRSLRAVGGFLVSAAFEAGEVQWIEVFSEAGADLSFYIPWAYGAECTGDSVGRQICTGGTGTLRTVAGETLRMVKHSRE</sequence>
<dbReference type="SUPFAM" id="SSF48208">
    <property type="entry name" value="Six-hairpin glycosidases"/>
    <property type="match status" value="1"/>
</dbReference>
<proteinExistence type="predicted"/>
<evidence type="ECO:0008006" key="5">
    <source>
        <dbReference type="Google" id="ProtNLM"/>
    </source>
</evidence>
<dbReference type="Gene3D" id="1.50.10.10">
    <property type="match status" value="1"/>
</dbReference>
<evidence type="ECO:0000313" key="3">
    <source>
        <dbReference type="EMBL" id="OKP87506.1"/>
    </source>
</evidence>
<dbReference type="Pfam" id="PF14498">
    <property type="entry name" value="Glyco_hyd_65N_2"/>
    <property type="match status" value="1"/>
</dbReference>
<dbReference type="InterPro" id="IPR012341">
    <property type="entry name" value="6hp_glycosidase-like_sf"/>
</dbReference>
<dbReference type="PANTHER" id="PTHR31084">
    <property type="entry name" value="ALPHA-L-FUCOSIDASE 2"/>
    <property type="match status" value="1"/>
</dbReference>
<dbReference type="EMBL" id="LVWI01000035">
    <property type="protein sequence ID" value="OKP87506.1"/>
    <property type="molecule type" value="Genomic_DNA"/>
</dbReference>
<evidence type="ECO:0000259" key="2">
    <source>
        <dbReference type="Pfam" id="PF22124"/>
    </source>
</evidence>
<comment type="caution">
    <text evidence="3">The sequence shown here is derived from an EMBL/GenBank/DDBJ whole genome shotgun (WGS) entry which is preliminary data.</text>
</comment>
<dbReference type="InterPro" id="IPR008928">
    <property type="entry name" value="6-hairpin_glycosidase_sf"/>
</dbReference>
<keyword evidence="4" id="KW-1185">Reference proteome</keyword>
<dbReference type="InterPro" id="IPR027414">
    <property type="entry name" value="GH95_N_dom"/>
</dbReference>
<name>A0ABX3ETC8_9BACL</name>
<dbReference type="PANTHER" id="PTHR31084:SF19">
    <property type="entry name" value="GLYCOSYL HYDROLASE FAMILY 95 N-TERMINAL DOMAIN-CONTAINING PROTEIN"/>
    <property type="match status" value="1"/>
</dbReference>
<dbReference type="Proteomes" id="UP000186058">
    <property type="component" value="Unassembled WGS sequence"/>
</dbReference>
<reference evidence="3 4" key="1">
    <citation type="submission" date="2016-03" db="EMBL/GenBank/DDBJ databases">
        <authorList>
            <person name="Sant'Anna F.H."/>
            <person name="Ambrosini A."/>
            <person name="Souza R."/>
            <person name="Bach E."/>
            <person name="Fernandes G."/>
            <person name="Balsanelli E."/>
            <person name="Baura V.A."/>
            <person name="Souza E.M."/>
            <person name="Passaglia L."/>
        </authorList>
    </citation>
    <scope>NUCLEOTIDE SEQUENCE [LARGE SCALE GENOMIC DNA]</scope>
    <source>
        <strain evidence="3 4">P26E</strain>
    </source>
</reference>
<dbReference type="InterPro" id="IPR054363">
    <property type="entry name" value="GH95_cat"/>
</dbReference>
<gene>
    <name evidence="3" type="ORF">A3844_10605</name>
</gene>
<organism evidence="3 4">
    <name type="scientific">Paenibacillus helianthi</name>
    <dbReference type="NCBI Taxonomy" id="1349432"/>
    <lineage>
        <taxon>Bacteria</taxon>
        <taxon>Bacillati</taxon>
        <taxon>Bacillota</taxon>
        <taxon>Bacilli</taxon>
        <taxon>Bacillales</taxon>
        <taxon>Paenibacillaceae</taxon>
        <taxon>Paenibacillus</taxon>
    </lineage>
</organism>
<evidence type="ECO:0000259" key="1">
    <source>
        <dbReference type="Pfam" id="PF14498"/>
    </source>
</evidence>
<feature type="domain" description="Glycosyl hydrolase family 95 N-terminal" evidence="1">
    <location>
        <begin position="53"/>
        <end position="214"/>
    </location>
</feature>
<dbReference type="RefSeq" id="WP_208619415.1">
    <property type="nucleotide sequence ID" value="NZ_LVWI01000035.1"/>
</dbReference>
<feature type="domain" description="Glycosyl hydrolase family 95 catalytic" evidence="2">
    <location>
        <begin position="353"/>
        <end position="656"/>
    </location>
</feature>
<dbReference type="Pfam" id="PF22124">
    <property type="entry name" value="Glyco_hydro_95_cat"/>
    <property type="match status" value="1"/>
</dbReference>
<dbReference type="Gene3D" id="2.70.98.50">
    <property type="entry name" value="putative glycoside hydrolase family protein from bacillus halodurans"/>
    <property type="match status" value="1"/>
</dbReference>